<dbReference type="Proteomes" id="UP000739565">
    <property type="component" value="Unassembled WGS sequence"/>
</dbReference>
<sequence>MSPAEHGFWLVSGLFVLLALGLPIAMSLLACGLIGILAVQGWGAADYLLGTLPYSVSAEFAFIVIPLFLFMGHMAFSAGISEKGFRAATVWLGHIPGGLAISAIVACAAFATVSGSSIATAATISRVAIPELLKAGYSKSLAGACVATGGTLGVLIPPSTIMVLYSIATETPIPELFMAGIIPGILTVLIYGLGIYLMVKRDPKMRSITVHPRTGFKERLRATFMSWEILLLFGIVMGTLYTGIATATEAAGFGALAALLIAISRGTSWKEIKEGLRTSGSSTAAIFFLIIGAGVFSAALATTQIPQSLSVWVASLNLNPTVLLICLLIPFLVLGCFVDAASMVLLTMPVIFPIVKQAGIDPILFGILVVKMTEIGNITPPVGLNVFVVATTNPVLTIREIFKGITPFFFMELLVVALLIAFPSITLIAVR</sequence>
<evidence type="ECO:0000256" key="3">
    <source>
        <dbReference type="ARBA" id="ARBA00022519"/>
    </source>
</evidence>
<comment type="subcellular location">
    <subcellularLocation>
        <location evidence="1 7">Cell inner membrane</location>
        <topology evidence="1 7">Multi-pass membrane protein</topology>
    </subcellularLocation>
</comment>
<dbReference type="PANTHER" id="PTHR33362:SF5">
    <property type="entry name" value="C4-DICARBOXYLATE TRAP TRANSPORTER LARGE PERMEASE PROTEIN DCTM"/>
    <property type="match status" value="1"/>
</dbReference>
<dbReference type="PANTHER" id="PTHR33362">
    <property type="entry name" value="SIALIC ACID TRAP TRANSPORTER PERMEASE PROTEIN SIAT-RELATED"/>
    <property type="match status" value="1"/>
</dbReference>
<feature type="transmembrane region" description="Helical" evidence="7">
    <location>
        <begin position="60"/>
        <end position="80"/>
    </location>
</feature>
<feature type="transmembrane region" description="Helical" evidence="7">
    <location>
        <begin position="220"/>
        <end position="238"/>
    </location>
</feature>
<feature type="transmembrane region" description="Helical" evidence="7">
    <location>
        <begin position="244"/>
        <end position="263"/>
    </location>
</feature>
<feature type="transmembrane region" description="Helical" evidence="7">
    <location>
        <begin position="322"/>
        <end position="346"/>
    </location>
</feature>
<keyword evidence="10" id="KW-1185">Reference proteome</keyword>
<name>A0A953N934_9BURK</name>
<comment type="function">
    <text evidence="7">Part of the tripartite ATP-independent periplasmic (TRAP) transport system.</text>
</comment>
<evidence type="ECO:0000256" key="4">
    <source>
        <dbReference type="ARBA" id="ARBA00022692"/>
    </source>
</evidence>
<dbReference type="GO" id="GO:0005886">
    <property type="term" value="C:plasma membrane"/>
    <property type="evidence" value="ECO:0007669"/>
    <property type="project" value="UniProtKB-SubCell"/>
</dbReference>
<keyword evidence="4 7" id="KW-0812">Transmembrane</keyword>
<feature type="transmembrane region" description="Helical" evidence="7">
    <location>
        <begin position="284"/>
        <end position="302"/>
    </location>
</feature>
<evidence type="ECO:0000256" key="1">
    <source>
        <dbReference type="ARBA" id="ARBA00004429"/>
    </source>
</evidence>
<evidence type="ECO:0000259" key="8">
    <source>
        <dbReference type="Pfam" id="PF06808"/>
    </source>
</evidence>
<dbReference type="GO" id="GO:0022857">
    <property type="term" value="F:transmembrane transporter activity"/>
    <property type="evidence" value="ECO:0007669"/>
    <property type="project" value="UniProtKB-UniRule"/>
</dbReference>
<evidence type="ECO:0000256" key="6">
    <source>
        <dbReference type="ARBA" id="ARBA00023136"/>
    </source>
</evidence>
<comment type="caution">
    <text evidence="7">Lacks conserved residue(s) required for the propagation of feature annotation.</text>
</comment>
<dbReference type="Pfam" id="PF06808">
    <property type="entry name" value="DctM"/>
    <property type="match status" value="1"/>
</dbReference>
<dbReference type="NCBIfam" id="TIGR00786">
    <property type="entry name" value="dctM"/>
    <property type="match status" value="1"/>
</dbReference>
<evidence type="ECO:0000256" key="5">
    <source>
        <dbReference type="ARBA" id="ARBA00022989"/>
    </source>
</evidence>
<keyword evidence="6 7" id="KW-0472">Membrane</keyword>
<proteinExistence type="inferred from homology"/>
<evidence type="ECO:0000256" key="7">
    <source>
        <dbReference type="RuleBase" id="RU369079"/>
    </source>
</evidence>
<evidence type="ECO:0000256" key="2">
    <source>
        <dbReference type="ARBA" id="ARBA00022475"/>
    </source>
</evidence>
<dbReference type="PIRSF" id="PIRSF006066">
    <property type="entry name" value="HI0050"/>
    <property type="match status" value="1"/>
</dbReference>
<keyword evidence="2" id="KW-1003">Cell membrane</keyword>
<protein>
    <recommendedName>
        <fullName evidence="7">TRAP transporter large permease protein</fullName>
    </recommendedName>
</protein>
<dbReference type="RefSeq" id="WP_259660845.1">
    <property type="nucleotide sequence ID" value="NZ_JAHXRI010000006.1"/>
</dbReference>
<evidence type="ECO:0000313" key="10">
    <source>
        <dbReference type="Proteomes" id="UP000739565"/>
    </source>
</evidence>
<feature type="transmembrane region" description="Helical" evidence="7">
    <location>
        <begin position="6"/>
        <end position="39"/>
    </location>
</feature>
<dbReference type="InterPro" id="IPR010656">
    <property type="entry name" value="DctM"/>
</dbReference>
<feature type="transmembrane region" description="Helical" evidence="7">
    <location>
        <begin position="177"/>
        <end position="199"/>
    </location>
</feature>
<feature type="domain" description="TRAP C4-dicarboxylate transport system permease DctM subunit" evidence="8">
    <location>
        <begin position="13"/>
        <end position="425"/>
    </location>
</feature>
<keyword evidence="7" id="KW-0813">Transport</keyword>
<keyword evidence="5 7" id="KW-1133">Transmembrane helix</keyword>
<feature type="transmembrane region" description="Helical" evidence="7">
    <location>
        <begin position="141"/>
        <end position="165"/>
    </location>
</feature>
<keyword evidence="3 7" id="KW-0997">Cell inner membrane</keyword>
<comment type="subunit">
    <text evidence="7">The complex comprises the extracytoplasmic solute receptor protein and the two transmembrane proteins.</text>
</comment>
<gene>
    <name evidence="9" type="ORF">KZZ10_07400</name>
</gene>
<dbReference type="AlphaFoldDB" id="A0A953N934"/>
<comment type="similarity">
    <text evidence="7">Belongs to the TRAP transporter large permease family.</text>
</comment>
<accession>A0A953N934</accession>
<feature type="transmembrane region" description="Helical" evidence="7">
    <location>
        <begin position="408"/>
        <end position="430"/>
    </location>
</feature>
<dbReference type="EMBL" id="JAHXRI010000006">
    <property type="protein sequence ID" value="MBZ1350469.1"/>
    <property type="molecule type" value="Genomic_DNA"/>
</dbReference>
<feature type="transmembrane region" description="Helical" evidence="7">
    <location>
        <begin position="100"/>
        <end position="129"/>
    </location>
</feature>
<comment type="caution">
    <text evidence="9">The sequence shown here is derived from an EMBL/GenBank/DDBJ whole genome shotgun (WGS) entry which is preliminary data.</text>
</comment>
<organism evidence="9 10">
    <name type="scientific">Zwartia hollandica</name>
    <dbReference type="NCBI Taxonomy" id="324606"/>
    <lineage>
        <taxon>Bacteria</taxon>
        <taxon>Pseudomonadati</taxon>
        <taxon>Pseudomonadota</taxon>
        <taxon>Betaproteobacteria</taxon>
        <taxon>Burkholderiales</taxon>
        <taxon>Alcaligenaceae</taxon>
        <taxon>Zwartia</taxon>
    </lineage>
</organism>
<evidence type="ECO:0000313" key="9">
    <source>
        <dbReference type="EMBL" id="MBZ1350469.1"/>
    </source>
</evidence>
<dbReference type="InterPro" id="IPR004681">
    <property type="entry name" value="TRAP_DctM"/>
</dbReference>
<reference evidence="9" key="1">
    <citation type="submission" date="2021-07" db="EMBL/GenBank/DDBJ databases">
        <title>New genus and species of the family Alcaligenaceae.</title>
        <authorList>
            <person name="Hahn M.W."/>
        </authorList>
    </citation>
    <scope>NUCLEOTIDE SEQUENCE</scope>
    <source>
        <strain evidence="9">LF4-65</strain>
    </source>
</reference>